<comment type="subcellular location">
    <subcellularLocation>
        <location evidence="3">Cytoplasm</location>
    </subcellularLocation>
</comment>
<evidence type="ECO:0000259" key="5">
    <source>
        <dbReference type="Pfam" id="PF02576"/>
    </source>
</evidence>
<accession>A0ABY5KUH6</accession>
<dbReference type="InterPro" id="IPR028989">
    <property type="entry name" value="RimP_N"/>
</dbReference>
<dbReference type="PANTHER" id="PTHR33867">
    <property type="entry name" value="RIBOSOME MATURATION FACTOR RIMP"/>
    <property type="match status" value="1"/>
</dbReference>
<proteinExistence type="inferred from homology"/>
<dbReference type="InterPro" id="IPR035956">
    <property type="entry name" value="RimP_N_sf"/>
</dbReference>
<dbReference type="Gene3D" id="3.30.300.70">
    <property type="entry name" value="RimP-like superfamily, N-terminal"/>
    <property type="match status" value="1"/>
</dbReference>
<dbReference type="InterPro" id="IPR003728">
    <property type="entry name" value="Ribosome_maturation_RimP"/>
</dbReference>
<keyword evidence="7" id="KW-1185">Reference proteome</keyword>
<organism evidence="6 7">
    <name type="scientific">Cellulomonas chengniuliangii</name>
    <dbReference type="NCBI Taxonomy" id="2968084"/>
    <lineage>
        <taxon>Bacteria</taxon>
        <taxon>Bacillati</taxon>
        <taxon>Actinomycetota</taxon>
        <taxon>Actinomycetes</taxon>
        <taxon>Micrococcales</taxon>
        <taxon>Cellulomonadaceae</taxon>
        <taxon>Cellulomonas</taxon>
    </lineage>
</organism>
<dbReference type="RefSeq" id="WP_227569768.1">
    <property type="nucleotide sequence ID" value="NZ_CP101988.1"/>
</dbReference>
<comment type="similarity">
    <text evidence="3">Belongs to the RimP family.</text>
</comment>
<keyword evidence="1 3" id="KW-0963">Cytoplasm</keyword>
<gene>
    <name evidence="3" type="primary">rimP</name>
    <name evidence="6" type="ORF">NP064_10200</name>
</gene>
<evidence type="ECO:0000256" key="1">
    <source>
        <dbReference type="ARBA" id="ARBA00022490"/>
    </source>
</evidence>
<name>A0ABY5KUH6_9CELL</name>
<dbReference type="EMBL" id="CP101988">
    <property type="protein sequence ID" value="UUI74192.1"/>
    <property type="molecule type" value="Genomic_DNA"/>
</dbReference>
<protein>
    <recommendedName>
        <fullName evidence="3">Ribosome maturation factor RimP</fullName>
    </recommendedName>
</protein>
<evidence type="ECO:0000256" key="2">
    <source>
        <dbReference type="ARBA" id="ARBA00022517"/>
    </source>
</evidence>
<sequence length="193" mass="20364">MPAPATAQRVRDVVEPLVSAAGLVLEDVEVVRAGKSSIVRILVDLEEDAVGGLDLEDVAEVSQAISTALDDAAVVGGEHTLEVSSPGVGRALTERRHFTRARGRMMTLTRTDGSPLRGRLDDVDRTAPDAAVLVLTPETPGVKGRPPRVGTPVRVPLAEVRDGRVEVEMGRLAEVSDDEDDDAQDATSAGQES</sequence>
<reference evidence="6 7" key="1">
    <citation type="submission" date="2022-07" db="EMBL/GenBank/DDBJ databases">
        <title>Novel species in genus cellulomonas.</title>
        <authorList>
            <person name="Ye L."/>
        </authorList>
    </citation>
    <scope>NUCLEOTIDE SEQUENCE [LARGE SCALE GENOMIC DNA]</scope>
    <source>
        <strain evidence="7">zg-Y338</strain>
    </source>
</reference>
<evidence type="ECO:0000256" key="4">
    <source>
        <dbReference type="SAM" id="MobiDB-lite"/>
    </source>
</evidence>
<dbReference type="Pfam" id="PF02576">
    <property type="entry name" value="RimP_N"/>
    <property type="match status" value="1"/>
</dbReference>
<evidence type="ECO:0000256" key="3">
    <source>
        <dbReference type="HAMAP-Rule" id="MF_01077"/>
    </source>
</evidence>
<dbReference type="Proteomes" id="UP001316189">
    <property type="component" value="Chromosome"/>
</dbReference>
<dbReference type="HAMAP" id="MF_01077">
    <property type="entry name" value="RimP"/>
    <property type="match status" value="1"/>
</dbReference>
<feature type="domain" description="Ribosome maturation factor RimP N-terminal" evidence="5">
    <location>
        <begin position="14"/>
        <end position="88"/>
    </location>
</feature>
<evidence type="ECO:0000313" key="6">
    <source>
        <dbReference type="EMBL" id="UUI74192.1"/>
    </source>
</evidence>
<feature type="region of interest" description="Disordered" evidence="4">
    <location>
        <begin position="170"/>
        <end position="193"/>
    </location>
</feature>
<keyword evidence="2 3" id="KW-0690">Ribosome biogenesis</keyword>
<evidence type="ECO:0000313" key="7">
    <source>
        <dbReference type="Proteomes" id="UP001316189"/>
    </source>
</evidence>
<dbReference type="SUPFAM" id="SSF75420">
    <property type="entry name" value="YhbC-like, N-terminal domain"/>
    <property type="match status" value="1"/>
</dbReference>
<dbReference type="PANTHER" id="PTHR33867:SF1">
    <property type="entry name" value="RIBOSOME MATURATION FACTOR RIMP"/>
    <property type="match status" value="1"/>
</dbReference>
<feature type="compositionally biased region" description="Acidic residues" evidence="4">
    <location>
        <begin position="175"/>
        <end position="184"/>
    </location>
</feature>
<comment type="function">
    <text evidence="3">Required for maturation of 30S ribosomal subunits.</text>
</comment>